<dbReference type="PANTHER" id="PTHR20855">
    <property type="entry name" value="ADIPOR/PROGESTIN RECEPTOR-RELATED"/>
    <property type="match status" value="1"/>
</dbReference>
<dbReference type="Pfam" id="PF03006">
    <property type="entry name" value="HlyIII"/>
    <property type="match status" value="1"/>
</dbReference>
<feature type="transmembrane region" description="Helical" evidence="8">
    <location>
        <begin position="12"/>
        <end position="34"/>
    </location>
</feature>
<evidence type="ECO:0000256" key="6">
    <source>
        <dbReference type="ARBA" id="ARBA00023136"/>
    </source>
</evidence>
<keyword evidence="4 8" id="KW-0812">Transmembrane</keyword>
<comment type="caution">
    <text evidence="9">The sequence shown here is derived from an EMBL/GenBank/DDBJ whole genome shotgun (WGS) entry which is preliminary data.</text>
</comment>
<feature type="transmembrane region" description="Helical" evidence="8">
    <location>
        <begin position="46"/>
        <end position="65"/>
    </location>
</feature>
<gene>
    <name evidence="9" type="ORF">HNQ94_003125</name>
</gene>
<protein>
    <submittedName>
        <fullName evidence="9">Hemolysin III</fullName>
    </submittedName>
</protein>
<evidence type="ECO:0000313" key="9">
    <source>
        <dbReference type="EMBL" id="MBB6454636.1"/>
    </source>
</evidence>
<sequence length="217" mass="24531">MVMSFLKMREPVNTLTHFITFLAGIVGLVFLIVLSWNSPSKLTTMTIYGVSLILLYGASSLYHWVQTSPKKQLMLKKIDHISIYIFIAGSYTPVFYFGLEGVWKWTMLSAVWGLALMGVLLKVWFIHAPRSISTIFYISLGWVAVVPFGQLMDKLPINAIILMIAGGVAYTIGGIIYSTKKLDFFPNKFGFHEIFHLFVMAGSIAHFFMIILFIMPL</sequence>
<keyword evidence="7" id="KW-0479">Metal-binding</keyword>
<feature type="transmembrane region" description="Helical" evidence="8">
    <location>
        <begin position="105"/>
        <end position="125"/>
    </location>
</feature>
<organism evidence="9 10">
    <name type="scientific">Salirhabdus euzebyi</name>
    <dbReference type="NCBI Taxonomy" id="394506"/>
    <lineage>
        <taxon>Bacteria</taxon>
        <taxon>Bacillati</taxon>
        <taxon>Bacillota</taxon>
        <taxon>Bacilli</taxon>
        <taxon>Bacillales</taxon>
        <taxon>Bacillaceae</taxon>
        <taxon>Salirhabdus</taxon>
    </lineage>
</organism>
<evidence type="ECO:0000256" key="5">
    <source>
        <dbReference type="ARBA" id="ARBA00022989"/>
    </source>
</evidence>
<reference evidence="9 10" key="1">
    <citation type="submission" date="2020-08" db="EMBL/GenBank/DDBJ databases">
        <title>Genomic Encyclopedia of Type Strains, Phase IV (KMG-IV): sequencing the most valuable type-strain genomes for metagenomic binning, comparative biology and taxonomic classification.</title>
        <authorList>
            <person name="Goeker M."/>
        </authorList>
    </citation>
    <scope>NUCLEOTIDE SEQUENCE [LARGE SCALE GENOMIC DNA]</scope>
    <source>
        <strain evidence="9 10">DSM 19612</strain>
    </source>
</reference>
<keyword evidence="10" id="KW-1185">Reference proteome</keyword>
<evidence type="ECO:0000313" key="10">
    <source>
        <dbReference type="Proteomes" id="UP000581688"/>
    </source>
</evidence>
<evidence type="ECO:0000256" key="8">
    <source>
        <dbReference type="SAM" id="Phobius"/>
    </source>
</evidence>
<accession>A0A841Q8B0</accession>
<feature type="binding site" evidence="7">
    <location>
        <position position="196"/>
    </location>
    <ligand>
        <name>Zn(2+)</name>
        <dbReference type="ChEBI" id="CHEBI:29105"/>
    </ligand>
</feature>
<feature type="transmembrane region" description="Helical" evidence="8">
    <location>
        <begin position="132"/>
        <end position="151"/>
    </location>
</feature>
<dbReference type="NCBIfam" id="TIGR01065">
    <property type="entry name" value="hlyIII"/>
    <property type="match status" value="1"/>
</dbReference>
<dbReference type="GO" id="GO:0005886">
    <property type="term" value="C:plasma membrane"/>
    <property type="evidence" value="ECO:0007669"/>
    <property type="project" value="UniProtKB-SubCell"/>
</dbReference>
<evidence type="ECO:0000256" key="1">
    <source>
        <dbReference type="ARBA" id="ARBA00004651"/>
    </source>
</evidence>
<comment type="subcellular location">
    <subcellularLocation>
        <location evidence="1">Cell membrane</location>
        <topology evidence="1">Multi-pass membrane protein</topology>
    </subcellularLocation>
</comment>
<proteinExistence type="inferred from homology"/>
<feature type="transmembrane region" description="Helical" evidence="8">
    <location>
        <begin position="197"/>
        <end position="215"/>
    </location>
</feature>
<keyword evidence="6 8" id="KW-0472">Membrane</keyword>
<feature type="binding site" evidence="7">
    <location>
        <position position="192"/>
    </location>
    <ligand>
        <name>Zn(2+)</name>
        <dbReference type="ChEBI" id="CHEBI:29105"/>
    </ligand>
</feature>
<dbReference type="EMBL" id="JACHGH010000011">
    <property type="protein sequence ID" value="MBB6454636.1"/>
    <property type="molecule type" value="Genomic_DNA"/>
</dbReference>
<dbReference type="GO" id="GO:0046872">
    <property type="term" value="F:metal ion binding"/>
    <property type="evidence" value="ECO:0007669"/>
    <property type="project" value="UniProtKB-KW"/>
</dbReference>
<dbReference type="AlphaFoldDB" id="A0A841Q8B0"/>
<keyword evidence="7" id="KW-0862">Zinc</keyword>
<feature type="transmembrane region" description="Helical" evidence="8">
    <location>
        <begin position="157"/>
        <end position="177"/>
    </location>
</feature>
<dbReference type="GO" id="GO:0140911">
    <property type="term" value="F:pore-forming activity"/>
    <property type="evidence" value="ECO:0007669"/>
    <property type="project" value="InterPro"/>
</dbReference>
<dbReference type="PANTHER" id="PTHR20855:SF3">
    <property type="entry name" value="LD03007P"/>
    <property type="match status" value="1"/>
</dbReference>
<dbReference type="InterPro" id="IPR004254">
    <property type="entry name" value="AdipoR/HlyIII-related"/>
</dbReference>
<dbReference type="Proteomes" id="UP000581688">
    <property type="component" value="Unassembled WGS sequence"/>
</dbReference>
<comment type="similarity">
    <text evidence="2">Belongs to the UPF0073 (Hly-III) family.</text>
</comment>
<keyword evidence="5 8" id="KW-1133">Transmembrane helix</keyword>
<feature type="transmembrane region" description="Helical" evidence="8">
    <location>
        <begin position="81"/>
        <end position="99"/>
    </location>
</feature>
<name>A0A841Q8B0_9BACI</name>
<evidence type="ECO:0000256" key="7">
    <source>
        <dbReference type="PIRSR" id="PIRSR604254-1"/>
    </source>
</evidence>
<feature type="binding site" evidence="7">
    <location>
        <position position="63"/>
    </location>
    <ligand>
        <name>Zn(2+)</name>
        <dbReference type="ChEBI" id="CHEBI:29105"/>
    </ligand>
</feature>
<evidence type="ECO:0000256" key="4">
    <source>
        <dbReference type="ARBA" id="ARBA00022692"/>
    </source>
</evidence>
<evidence type="ECO:0000256" key="3">
    <source>
        <dbReference type="ARBA" id="ARBA00022475"/>
    </source>
</evidence>
<keyword evidence="3" id="KW-1003">Cell membrane</keyword>
<evidence type="ECO:0000256" key="2">
    <source>
        <dbReference type="ARBA" id="ARBA00008488"/>
    </source>
</evidence>
<dbReference type="InterPro" id="IPR005744">
    <property type="entry name" value="Hy-lIII"/>
</dbReference>